<dbReference type="PANTHER" id="PTHR14191:SF28">
    <property type="entry name" value="GH04176P-RELATED"/>
    <property type="match status" value="1"/>
</dbReference>
<feature type="compositionally biased region" description="Low complexity" evidence="2">
    <location>
        <begin position="139"/>
        <end position="164"/>
    </location>
</feature>
<sequence>MSSKSNSTASNGSTATATMASNGTPKYEARLCHVVKRPDFDGYGFNLHAEKGRPGQYIGKVDDASPAEGAGLRQGDRIIEVNGTNITTETHKKVVELIKAVPNETRLLVIDPRADANDLKLALAKSAAAATAAAAAATATTNGTANNNNNNDNNNTISNGTSNGHHANGTAGQKNDNKKDAAVLPAEDKTTPKTSGNGTTAIINNNNSINNNNHSSSNGNGTTTAGSGADTPAMEKIIDDTKKVLTVTDGAAVGKMALNGTATAQTNGNGTASTEPSKAEGKKLNLPMTAAEMRAQLAARKKYDPKSEVCDLRKKYEIIQKM</sequence>
<dbReference type="AlphaFoldDB" id="A0AAG5DJW9"/>
<feature type="region of interest" description="Disordered" evidence="2">
    <location>
        <begin position="139"/>
        <end position="231"/>
    </location>
</feature>
<dbReference type="Gene3D" id="2.30.42.10">
    <property type="match status" value="1"/>
</dbReference>
<dbReference type="SUPFAM" id="SSF50156">
    <property type="entry name" value="PDZ domain-like"/>
    <property type="match status" value="1"/>
</dbReference>
<evidence type="ECO:0000313" key="5">
    <source>
        <dbReference type="Proteomes" id="UP000075880"/>
    </source>
</evidence>
<proteinExistence type="predicted"/>
<evidence type="ECO:0000256" key="1">
    <source>
        <dbReference type="ARBA" id="ARBA00022737"/>
    </source>
</evidence>
<reference evidence="4" key="1">
    <citation type="submission" date="2024-04" db="UniProtKB">
        <authorList>
            <consortium name="EnsemblMetazoa"/>
        </authorList>
    </citation>
    <scope>IDENTIFICATION</scope>
    <source>
        <strain evidence="4">EBRO</strain>
    </source>
</reference>
<evidence type="ECO:0000256" key="2">
    <source>
        <dbReference type="SAM" id="MobiDB-lite"/>
    </source>
</evidence>
<dbReference type="InterPro" id="IPR001478">
    <property type="entry name" value="PDZ"/>
</dbReference>
<dbReference type="InterPro" id="IPR051067">
    <property type="entry name" value="NHER"/>
</dbReference>
<dbReference type="GO" id="GO:0043495">
    <property type="term" value="F:protein-membrane adaptor activity"/>
    <property type="evidence" value="ECO:0007669"/>
    <property type="project" value="TreeGrafter"/>
</dbReference>
<name>A0AAG5DJW9_ANOAO</name>
<dbReference type="Pfam" id="PF00595">
    <property type="entry name" value="PDZ"/>
    <property type="match status" value="1"/>
</dbReference>
<dbReference type="EnsemblMetazoa" id="ENSAATROPT012237">
    <property type="protein sequence ID" value="ENSAATROPP011099"/>
    <property type="gene ID" value="ENSAATROPG009958"/>
</dbReference>
<dbReference type="SMART" id="SM00228">
    <property type="entry name" value="PDZ"/>
    <property type="match status" value="1"/>
</dbReference>
<protein>
    <recommendedName>
        <fullName evidence="3">PDZ domain-containing protein</fullName>
    </recommendedName>
</protein>
<dbReference type="Proteomes" id="UP000075880">
    <property type="component" value="Unassembled WGS sequence"/>
</dbReference>
<dbReference type="InterPro" id="IPR036034">
    <property type="entry name" value="PDZ_sf"/>
</dbReference>
<organism evidence="4 5">
    <name type="scientific">Anopheles atroparvus</name>
    <name type="common">European mosquito</name>
    <dbReference type="NCBI Taxonomy" id="41427"/>
    <lineage>
        <taxon>Eukaryota</taxon>
        <taxon>Metazoa</taxon>
        <taxon>Ecdysozoa</taxon>
        <taxon>Arthropoda</taxon>
        <taxon>Hexapoda</taxon>
        <taxon>Insecta</taxon>
        <taxon>Pterygota</taxon>
        <taxon>Neoptera</taxon>
        <taxon>Endopterygota</taxon>
        <taxon>Diptera</taxon>
        <taxon>Nematocera</taxon>
        <taxon>Culicoidea</taxon>
        <taxon>Culicidae</taxon>
        <taxon>Anophelinae</taxon>
        <taxon>Anopheles</taxon>
    </lineage>
</organism>
<keyword evidence="1" id="KW-0677">Repeat</keyword>
<dbReference type="CDD" id="cd06768">
    <property type="entry name" value="PDZ_NHERF-like"/>
    <property type="match status" value="1"/>
</dbReference>
<feature type="compositionally biased region" description="Low complexity" evidence="2">
    <location>
        <begin position="262"/>
        <end position="274"/>
    </location>
</feature>
<feature type="region of interest" description="Disordered" evidence="2">
    <location>
        <begin position="1"/>
        <end position="21"/>
    </location>
</feature>
<dbReference type="GO" id="GO:0072659">
    <property type="term" value="P:protein localization to plasma membrane"/>
    <property type="evidence" value="ECO:0007669"/>
    <property type="project" value="TreeGrafter"/>
</dbReference>
<evidence type="ECO:0000313" key="4">
    <source>
        <dbReference type="EnsemblMetazoa" id="ENSAATROPP011099"/>
    </source>
</evidence>
<feature type="compositionally biased region" description="Basic and acidic residues" evidence="2">
    <location>
        <begin position="175"/>
        <end position="191"/>
    </location>
</feature>
<dbReference type="GO" id="GO:0016324">
    <property type="term" value="C:apical plasma membrane"/>
    <property type="evidence" value="ECO:0007669"/>
    <property type="project" value="TreeGrafter"/>
</dbReference>
<dbReference type="PROSITE" id="PS50106">
    <property type="entry name" value="PDZ"/>
    <property type="match status" value="1"/>
</dbReference>
<feature type="region of interest" description="Disordered" evidence="2">
    <location>
        <begin position="262"/>
        <end position="282"/>
    </location>
</feature>
<accession>A0AAG5DJW9</accession>
<feature type="compositionally biased region" description="Low complexity" evidence="2">
    <location>
        <begin position="194"/>
        <end position="229"/>
    </location>
</feature>
<evidence type="ECO:0000259" key="3">
    <source>
        <dbReference type="PROSITE" id="PS50106"/>
    </source>
</evidence>
<dbReference type="PANTHER" id="PTHR14191">
    <property type="entry name" value="PDZ DOMAIN CONTAINING PROTEIN"/>
    <property type="match status" value="1"/>
</dbReference>
<feature type="domain" description="PDZ" evidence="3">
    <location>
        <begin position="31"/>
        <end position="113"/>
    </location>
</feature>
<keyword evidence="5" id="KW-1185">Reference proteome</keyword>